<dbReference type="Proteomes" id="UP000003412">
    <property type="component" value="Chromosome"/>
</dbReference>
<feature type="non-terminal residue" evidence="1">
    <location>
        <position position="40"/>
    </location>
</feature>
<gene>
    <name evidence="1" type="ORF">NT05LM_1835</name>
</gene>
<sequence length="40" mass="4659">MYLDGKKSWIFHSNSFYYSIPSLINCHASSFPIFVSEERG</sequence>
<proteinExistence type="predicted"/>
<protein>
    <submittedName>
        <fullName evidence="1">Uncharacterized protein</fullName>
    </submittedName>
</protein>
<accession>A0ABN0BWX5</accession>
<reference evidence="1 2" key="1">
    <citation type="journal article" date="2010" name="Microbiol. Resour. Announc.">
        <title>Comparative genomics of the bacterial genus Listeria: Genome evolution is characterized by limited gene acquisition and limited gene loss.</title>
        <authorList>
            <person name="den Bakker H.C."/>
            <person name="Cummings C.A."/>
            <person name="Ferreira V."/>
            <person name="Vatta P."/>
            <person name="Orsi R.H."/>
            <person name="Degoricija L."/>
            <person name="Barker M."/>
            <person name="Petrauskene O."/>
            <person name="Furtado M.R."/>
            <person name="Wiedmann M."/>
        </authorList>
    </citation>
    <scope>NUCLEOTIDE SEQUENCE [LARGE SCALE GENOMIC DNA]</scope>
    <source>
        <strain evidence="1 2">FSL S4-120</strain>
    </source>
</reference>
<dbReference type="EMBL" id="ADXF01000665">
    <property type="protein sequence ID" value="EFR87617.1"/>
    <property type="molecule type" value="Genomic_DNA"/>
</dbReference>
<evidence type="ECO:0000313" key="1">
    <source>
        <dbReference type="EMBL" id="EFR87617.1"/>
    </source>
</evidence>
<evidence type="ECO:0000313" key="2">
    <source>
        <dbReference type="Proteomes" id="UP000003412"/>
    </source>
</evidence>
<name>A0ABN0BWX5_9LIST</name>
<keyword evidence="2" id="KW-1185">Reference proteome</keyword>
<comment type="caution">
    <text evidence="1">The sequence shown here is derived from an EMBL/GenBank/DDBJ whole genome shotgun (WGS) entry which is preliminary data.</text>
</comment>
<organism evidence="1 2">
    <name type="scientific">Listeria marthii FSL S4-120</name>
    <dbReference type="NCBI Taxonomy" id="702457"/>
    <lineage>
        <taxon>Bacteria</taxon>
        <taxon>Bacillati</taxon>
        <taxon>Bacillota</taxon>
        <taxon>Bacilli</taxon>
        <taxon>Bacillales</taxon>
        <taxon>Listeriaceae</taxon>
        <taxon>Listeria</taxon>
    </lineage>
</organism>